<dbReference type="GO" id="GO:0003677">
    <property type="term" value="F:DNA binding"/>
    <property type="evidence" value="ECO:0007669"/>
    <property type="project" value="UniProtKB-KW"/>
</dbReference>
<protein>
    <submittedName>
        <fullName evidence="4">GntR family transcriptional regulator</fullName>
    </submittedName>
</protein>
<dbReference type="AlphaFoldDB" id="A0A2I3EFS8"/>
<evidence type="ECO:0000256" key="1">
    <source>
        <dbReference type="ARBA" id="ARBA00023015"/>
    </source>
</evidence>
<dbReference type="CDD" id="cd07377">
    <property type="entry name" value="WHTH_GntR"/>
    <property type="match status" value="1"/>
</dbReference>
<dbReference type="InterPro" id="IPR000524">
    <property type="entry name" value="Tscrpt_reg_HTH_GntR"/>
</dbReference>
<dbReference type="SMART" id="SM00345">
    <property type="entry name" value="HTH_GNTR"/>
    <property type="match status" value="1"/>
</dbReference>
<reference evidence="4 5" key="1">
    <citation type="submission" date="2020-12" db="EMBL/GenBank/DDBJ databases">
        <title>Complete genome sequence of Mycobacterium heckeshornense JCM 15655T, closely related to a pathogenic non-tuberculous mycobacterial species Mycobacterium xenopi.</title>
        <authorList>
            <person name="Yoshida M."/>
            <person name="Fukano H."/>
            <person name="Asakura T."/>
            <person name="Suzuki M."/>
            <person name="Hoshino Y."/>
        </authorList>
    </citation>
    <scope>NUCLEOTIDE SEQUENCE [LARGE SCALE GENOMIC DNA]</scope>
    <source>
        <strain evidence="4 5">JCM 15655</strain>
    </source>
</reference>
<dbReference type="SUPFAM" id="SSF48008">
    <property type="entry name" value="GntR ligand-binding domain-like"/>
    <property type="match status" value="1"/>
</dbReference>
<dbReference type="Gene3D" id="1.20.120.530">
    <property type="entry name" value="GntR ligand-binding domain-like"/>
    <property type="match status" value="1"/>
</dbReference>
<gene>
    <name evidence="4" type="ORF">MHEC_15780</name>
</gene>
<dbReference type="PROSITE" id="PS50949">
    <property type="entry name" value="HTH_GNTR"/>
    <property type="match status" value="1"/>
</dbReference>
<dbReference type="InterPro" id="IPR008920">
    <property type="entry name" value="TF_FadR/GntR_C"/>
</dbReference>
<dbReference type="InterPro" id="IPR036388">
    <property type="entry name" value="WH-like_DNA-bd_sf"/>
</dbReference>
<dbReference type="Pfam" id="PF07729">
    <property type="entry name" value="FCD"/>
    <property type="match status" value="1"/>
</dbReference>
<dbReference type="PANTHER" id="PTHR43537:SF24">
    <property type="entry name" value="GLUCONATE OPERON TRANSCRIPTIONAL REPRESSOR"/>
    <property type="match status" value="1"/>
</dbReference>
<accession>A0A2I3EFS8</accession>
<dbReference type="PRINTS" id="PR00035">
    <property type="entry name" value="HTHGNTR"/>
</dbReference>
<dbReference type="EMBL" id="AP024237">
    <property type="protein sequence ID" value="BCO35145.1"/>
    <property type="molecule type" value="Genomic_DNA"/>
</dbReference>
<dbReference type="InterPro" id="IPR011711">
    <property type="entry name" value="GntR_C"/>
</dbReference>
<dbReference type="RefSeq" id="WP_235434990.1">
    <property type="nucleotide sequence ID" value="NZ_AP024237.1"/>
</dbReference>
<dbReference type="Pfam" id="PF00392">
    <property type="entry name" value="GntR"/>
    <property type="match status" value="1"/>
</dbReference>
<keyword evidence="3" id="KW-0804">Transcription</keyword>
<dbReference type="PANTHER" id="PTHR43537">
    <property type="entry name" value="TRANSCRIPTIONAL REGULATOR, GNTR FAMILY"/>
    <property type="match status" value="1"/>
</dbReference>
<keyword evidence="5" id="KW-1185">Reference proteome</keyword>
<sequence>MAGQRIRQPRVAEIVAARLRDDILSGRLREGDVLPSQESLFAEFGVSPPAVREAIHILETDGLISVRRGNVGGAVVHLPSAERTAHMISMVLQTRSATPADVSEALMHLEPICAGMCAARADRMTEVVPYLQAEIAAQVEEFDDVAQYVPNARRFHETLVSRCGNEPMILLIGSLELIWSAHESAVWNGEGDPAPMGRKTRRAALRDHQRLLDAICDGNAARAMRVAQNHLAAARHNTLVFGTDKTIEAKLIGNTGLDFGPQYNGRPGSRKESGT</sequence>
<organism evidence="4 5">
    <name type="scientific">Mycobacterium heckeshornense</name>
    <dbReference type="NCBI Taxonomy" id="110505"/>
    <lineage>
        <taxon>Bacteria</taxon>
        <taxon>Bacillati</taxon>
        <taxon>Actinomycetota</taxon>
        <taxon>Actinomycetes</taxon>
        <taxon>Mycobacteriales</taxon>
        <taxon>Mycobacteriaceae</taxon>
        <taxon>Mycobacterium</taxon>
    </lineage>
</organism>
<keyword evidence="1" id="KW-0805">Transcription regulation</keyword>
<dbReference type="InterPro" id="IPR036390">
    <property type="entry name" value="WH_DNA-bd_sf"/>
</dbReference>
<evidence type="ECO:0000313" key="4">
    <source>
        <dbReference type="EMBL" id="BCO35145.1"/>
    </source>
</evidence>
<dbReference type="SMART" id="SM00895">
    <property type="entry name" value="FCD"/>
    <property type="match status" value="1"/>
</dbReference>
<dbReference type="Gene3D" id="1.10.10.10">
    <property type="entry name" value="Winged helix-like DNA-binding domain superfamily/Winged helix DNA-binding domain"/>
    <property type="match status" value="1"/>
</dbReference>
<proteinExistence type="predicted"/>
<evidence type="ECO:0000256" key="3">
    <source>
        <dbReference type="ARBA" id="ARBA00023163"/>
    </source>
</evidence>
<dbReference type="GO" id="GO:0003700">
    <property type="term" value="F:DNA-binding transcription factor activity"/>
    <property type="evidence" value="ECO:0007669"/>
    <property type="project" value="InterPro"/>
</dbReference>
<dbReference type="Proteomes" id="UP000595446">
    <property type="component" value="Chromosome"/>
</dbReference>
<dbReference type="SUPFAM" id="SSF46785">
    <property type="entry name" value="Winged helix' DNA-binding domain"/>
    <property type="match status" value="1"/>
</dbReference>
<evidence type="ECO:0000256" key="2">
    <source>
        <dbReference type="ARBA" id="ARBA00023125"/>
    </source>
</evidence>
<keyword evidence="2" id="KW-0238">DNA-binding</keyword>
<evidence type="ECO:0000313" key="5">
    <source>
        <dbReference type="Proteomes" id="UP000595446"/>
    </source>
</evidence>
<name>A0A2I3EFS8_9MYCO</name>
<dbReference type="STRING" id="110505.ACT16_21855"/>